<dbReference type="OMA" id="HCKFNDI"/>
<dbReference type="Gene3D" id="3.40.50.300">
    <property type="entry name" value="P-loop containing nucleotide triphosphate hydrolases"/>
    <property type="match status" value="1"/>
</dbReference>
<sequence length="574" mass="65850">MPRITQTAFLKSLWRRYPGTILFHLGLLLFLLATLSKYGGFSFITSAGKQNERRDLEFKKYELYVDPSMPLDRVVDDELAEWIEQLLVQKPTNTDGEDRALGEKKSESKAGDKMNGNVFKKVLESVEVLGEGGSPRDRPSARMAQRHLPNVPPGLLPVSKFFREKMPRLANQQIKLPLTVKSVQQDLEKNMSNTEMQREVHPDMNLRHGQDVITAAHTALPTIKGVAKRVNVLIVAAMRTGSSFLGELFQQRRDFFYMFEPGMQIMHKLDSANLTRRVIYTKLIDMLNGFYHCKFNDISFFIDELNHRTLHGRQQSIAALVTSQFCRKTRLPGHRSNKLVCDPVSEKVLETACATRDHTAVKSIRVLDINLMISAVKDPDMNLKLIHLIRDPRSMILSRLKLKFPAIKVFNVTELSDTFRNVLLKYCSNWLQNYEIGHYVPLMKKNYLMVRYEDLALEPYVYAKIIYDFVGLGAVIPPAIQTWIDINTNVNDPSQKKAAAFSTRRDSKEVLVSWKSRLTLEMANAIEEVGDCTRLMKATGYKLIGHDYGMLKNNDHLVDEFPLPEFRVNEFDFM</sequence>
<dbReference type="OrthoDB" id="6138663at2759"/>
<keyword evidence="4" id="KW-1185">Reference proteome</keyword>
<accession>A0A7M7HP39</accession>
<organism evidence="3 4">
    <name type="scientific">Strongylocentrotus purpuratus</name>
    <name type="common">Purple sea urchin</name>
    <dbReference type="NCBI Taxonomy" id="7668"/>
    <lineage>
        <taxon>Eukaryota</taxon>
        <taxon>Metazoa</taxon>
        <taxon>Echinodermata</taxon>
        <taxon>Eleutherozoa</taxon>
        <taxon>Echinozoa</taxon>
        <taxon>Echinoidea</taxon>
        <taxon>Euechinoidea</taxon>
        <taxon>Echinacea</taxon>
        <taxon>Camarodonta</taxon>
        <taxon>Echinidea</taxon>
        <taxon>Strongylocentrotidae</taxon>
        <taxon>Strongylocentrotus</taxon>
    </lineage>
</organism>
<dbReference type="GO" id="GO:0006044">
    <property type="term" value="P:N-acetylglucosamine metabolic process"/>
    <property type="evidence" value="ECO:0000318"/>
    <property type="project" value="GO_Central"/>
</dbReference>
<dbReference type="GeneID" id="105444666"/>
<dbReference type="PANTHER" id="PTHR10704:SF44">
    <property type="entry name" value="LD35051P-RELATED"/>
    <property type="match status" value="1"/>
</dbReference>
<feature type="domain" description="Sulfotransferase" evidence="2">
    <location>
        <begin position="231"/>
        <end position="539"/>
    </location>
</feature>
<dbReference type="GO" id="GO:0001517">
    <property type="term" value="F:N-acetylglucosamine 6-O-sulfotransferase activity"/>
    <property type="evidence" value="ECO:0000318"/>
    <property type="project" value="GO_Central"/>
</dbReference>
<dbReference type="AlphaFoldDB" id="A0A7M7HP39"/>
<reference evidence="4" key="1">
    <citation type="submission" date="2015-02" db="EMBL/GenBank/DDBJ databases">
        <title>Genome sequencing for Strongylocentrotus purpuratus.</title>
        <authorList>
            <person name="Murali S."/>
            <person name="Liu Y."/>
            <person name="Vee V."/>
            <person name="English A."/>
            <person name="Wang M."/>
            <person name="Skinner E."/>
            <person name="Han Y."/>
            <person name="Muzny D.M."/>
            <person name="Worley K.C."/>
            <person name="Gibbs R.A."/>
        </authorList>
    </citation>
    <scope>NUCLEOTIDE SEQUENCE</scope>
</reference>
<dbReference type="FunFam" id="3.40.50.300:FF:004269">
    <property type="entry name" value="Uncharacterized protein"/>
    <property type="match status" value="1"/>
</dbReference>
<evidence type="ECO:0000256" key="1">
    <source>
        <dbReference type="SAM" id="MobiDB-lite"/>
    </source>
</evidence>
<feature type="region of interest" description="Disordered" evidence="1">
    <location>
        <begin position="93"/>
        <end position="113"/>
    </location>
</feature>
<dbReference type="SUPFAM" id="SSF52540">
    <property type="entry name" value="P-loop containing nucleoside triphosphate hydrolases"/>
    <property type="match status" value="1"/>
</dbReference>
<evidence type="ECO:0000313" key="4">
    <source>
        <dbReference type="Proteomes" id="UP000007110"/>
    </source>
</evidence>
<dbReference type="RefSeq" id="XP_011677499.1">
    <property type="nucleotide sequence ID" value="XM_011679197.2"/>
</dbReference>
<dbReference type="Proteomes" id="UP000007110">
    <property type="component" value="Unassembled WGS sequence"/>
</dbReference>
<dbReference type="EnsemblMetazoa" id="XM_011679197">
    <property type="protein sequence ID" value="XP_011677499"/>
    <property type="gene ID" value="LOC105444666"/>
</dbReference>
<protein>
    <recommendedName>
        <fullName evidence="2">Sulfotransferase domain-containing protein</fullName>
    </recommendedName>
</protein>
<evidence type="ECO:0000313" key="3">
    <source>
        <dbReference type="EnsemblMetazoa" id="XP_011677499"/>
    </source>
</evidence>
<dbReference type="GO" id="GO:0006790">
    <property type="term" value="P:sulfur compound metabolic process"/>
    <property type="evidence" value="ECO:0000318"/>
    <property type="project" value="GO_Central"/>
</dbReference>
<dbReference type="PANTHER" id="PTHR10704">
    <property type="entry name" value="CARBOHYDRATE SULFOTRANSFERASE"/>
    <property type="match status" value="1"/>
</dbReference>
<evidence type="ECO:0000259" key="2">
    <source>
        <dbReference type="Pfam" id="PF00685"/>
    </source>
</evidence>
<dbReference type="KEGG" id="spu:105444666"/>
<reference evidence="3" key="2">
    <citation type="submission" date="2021-01" db="UniProtKB">
        <authorList>
            <consortium name="EnsemblMetazoa"/>
        </authorList>
    </citation>
    <scope>IDENTIFICATION</scope>
</reference>
<feature type="compositionally biased region" description="Basic and acidic residues" evidence="1">
    <location>
        <begin position="96"/>
        <end position="112"/>
    </location>
</feature>
<dbReference type="InterPro" id="IPR051135">
    <property type="entry name" value="Gal/GlcNAc/GalNAc_ST"/>
</dbReference>
<dbReference type="InterPro" id="IPR000863">
    <property type="entry name" value="Sulfotransferase_dom"/>
</dbReference>
<proteinExistence type="predicted"/>
<dbReference type="Pfam" id="PF00685">
    <property type="entry name" value="Sulfotransfer_1"/>
    <property type="match status" value="1"/>
</dbReference>
<dbReference type="InterPro" id="IPR027417">
    <property type="entry name" value="P-loop_NTPase"/>
</dbReference>
<dbReference type="InParanoid" id="A0A7M7HP39"/>
<name>A0A7M7HP39_STRPU</name>